<comment type="cofactor">
    <cofactor evidence="1">
        <name>pyridoxal 5'-phosphate</name>
        <dbReference type="ChEBI" id="CHEBI:597326"/>
    </cofactor>
</comment>
<dbReference type="GO" id="GO:0009102">
    <property type="term" value="P:biotin biosynthetic process"/>
    <property type="evidence" value="ECO:0007669"/>
    <property type="project" value="TreeGrafter"/>
</dbReference>
<dbReference type="OrthoDB" id="2382073at2759"/>
<evidence type="ECO:0000313" key="6">
    <source>
        <dbReference type="EMBL" id="OJD23790.1"/>
    </source>
</evidence>
<dbReference type="Gene3D" id="3.90.1150.10">
    <property type="entry name" value="Aspartate Aminotransferase, domain 1"/>
    <property type="match status" value="1"/>
</dbReference>
<organism evidence="6 7">
    <name type="scientific">Blastomyces percursus</name>
    <dbReference type="NCBI Taxonomy" id="1658174"/>
    <lineage>
        <taxon>Eukaryota</taxon>
        <taxon>Fungi</taxon>
        <taxon>Dikarya</taxon>
        <taxon>Ascomycota</taxon>
        <taxon>Pezizomycotina</taxon>
        <taxon>Eurotiomycetes</taxon>
        <taxon>Eurotiomycetidae</taxon>
        <taxon>Onygenales</taxon>
        <taxon>Ajellomycetaceae</taxon>
        <taxon>Blastomyces</taxon>
    </lineage>
</organism>
<dbReference type="PANTHER" id="PTHR13693">
    <property type="entry name" value="CLASS II AMINOTRANSFERASE/8-AMINO-7-OXONONANOATE SYNTHASE"/>
    <property type="match status" value="1"/>
</dbReference>
<evidence type="ECO:0000313" key="7">
    <source>
        <dbReference type="Proteomes" id="UP000242791"/>
    </source>
</evidence>
<keyword evidence="7" id="KW-1185">Reference proteome</keyword>
<dbReference type="EMBL" id="LGTZ01000707">
    <property type="protein sequence ID" value="OJD23790.1"/>
    <property type="molecule type" value="Genomic_DNA"/>
</dbReference>
<comment type="similarity">
    <text evidence="2">Belongs to the class-II pyridoxal-phosphate-dependent aminotransferase family. BioF subfamily.</text>
</comment>
<comment type="caution">
    <text evidence="6">The sequence shown here is derived from an EMBL/GenBank/DDBJ whole genome shotgun (WGS) entry which is preliminary data.</text>
</comment>
<keyword evidence="3" id="KW-0808">Transferase</keyword>
<sequence length="413" mass="46041">MDSSSGALLRAFKSRLDERETKGRRRRLQIPPPGAVDFSSNDFLSLSTSALLRSHFLQSLARESSLHPLASKGSRLLDGNSTYAEQLECFIASFHNAESGLLFNSGYDANLSIFSCIPQPGDVILYDELIHASAHDGMRLSRASRKIPFKHNSVDDFFRIAQSLVQEDHMIASGERNVLVAVESLYSMEGDIAPIAELLEIIKTVFPRGNGYMIVDEAHSTGAFGPRGAGIVQELGVESRIFIRLHTFGKALASHGAIVLCSHLTREYLINYARSLIYSTAMGMPSLVSTRAVYDLMSEGVTETLQLQLREVVQYVATKLNDLKQADPPILTIQHQDRSPIFSLRTPMPRELASFLQAESQIVRAIMPPTVPKGTERVRVCLHASNTYEEIDRLIDLIQEWVEQQRPGRVFRL</sequence>
<evidence type="ECO:0000256" key="2">
    <source>
        <dbReference type="ARBA" id="ARBA00010008"/>
    </source>
</evidence>
<proteinExistence type="inferred from homology"/>
<dbReference type="PANTHER" id="PTHR13693:SF77">
    <property type="entry name" value="8-AMINO-7-OXONONANOATE SYNTHASE"/>
    <property type="match status" value="1"/>
</dbReference>
<accession>A0A1J9Q524</accession>
<evidence type="ECO:0000256" key="1">
    <source>
        <dbReference type="ARBA" id="ARBA00001933"/>
    </source>
</evidence>
<dbReference type="Pfam" id="PF00155">
    <property type="entry name" value="Aminotran_1_2"/>
    <property type="match status" value="1"/>
</dbReference>
<dbReference type="InterPro" id="IPR004839">
    <property type="entry name" value="Aminotransferase_I/II_large"/>
</dbReference>
<feature type="domain" description="Aminotransferase class I/classII large" evidence="5">
    <location>
        <begin position="36"/>
        <end position="397"/>
    </location>
</feature>
<dbReference type="GO" id="GO:0016740">
    <property type="term" value="F:transferase activity"/>
    <property type="evidence" value="ECO:0007669"/>
    <property type="project" value="UniProtKB-KW"/>
</dbReference>
<gene>
    <name evidence="6" type="ORF">ACJ73_04859</name>
</gene>
<reference evidence="6 7" key="1">
    <citation type="submission" date="2015-08" db="EMBL/GenBank/DDBJ databases">
        <title>Emmonsia species relationships and genome sequence.</title>
        <authorList>
            <person name="Cuomo C.A."/>
            <person name="Schwartz I.S."/>
            <person name="Kenyon C."/>
            <person name="De Hoog G.S."/>
            <person name="Govender N.P."/>
            <person name="Botha A."/>
            <person name="Moreno L."/>
            <person name="De Vries M."/>
            <person name="Munoz J.F."/>
            <person name="Stielow J.B."/>
        </authorList>
    </citation>
    <scope>NUCLEOTIDE SEQUENCE [LARGE SCALE GENOMIC DNA]</scope>
    <source>
        <strain evidence="6 7">EI222</strain>
    </source>
</reference>
<dbReference type="VEuPathDB" id="FungiDB:ACJ73_04859"/>
<dbReference type="SUPFAM" id="SSF53383">
    <property type="entry name" value="PLP-dependent transferases"/>
    <property type="match status" value="1"/>
</dbReference>
<evidence type="ECO:0000256" key="4">
    <source>
        <dbReference type="ARBA" id="ARBA00022898"/>
    </source>
</evidence>
<dbReference type="AlphaFoldDB" id="A0A1J9Q524"/>
<evidence type="ECO:0000259" key="5">
    <source>
        <dbReference type="Pfam" id="PF00155"/>
    </source>
</evidence>
<dbReference type="InterPro" id="IPR015421">
    <property type="entry name" value="PyrdxlP-dep_Trfase_major"/>
</dbReference>
<dbReference type="Gene3D" id="3.40.640.10">
    <property type="entry name" value="Type I PLP-dependent aspartate aminotransferase-like (Major domain)"/>
    <property type="match status" value="1"/>
</dbReference>
<dbReference type="InterPro" id="IPR050087">
    <property type="entry name" value="AON_synthase_class-II"/>
</dbReference>
<dbReference type="InterPro" id="IPR015422">
    <property type="entry name" value="PyrdxlP-dep_Trfase_small"/>
</dbReference>
<dbReference type="GO" id="GO:0030170">
    <property type="term" value="F:pyridoxal phosphate binding"/>
    <property type="evidence" value="ECO:0007669"/>
    <property type="project" value="InterPro"/>
</dbReference>
<dbReference type="STRING" id="1658174.A0A1J9Q524"/>
<name>A0A1J9Q524_9EURO</name>
<dbReference type="Proteomes" id="UP000242791">
    <property type="component" value="Unassembled WGS sequence"/>
</dbReference>
<dbReference type="InterPro" id="IPR015424">
    <property type="entry name" value="PyrdxlP-dep_Trfase"/>
</dbReference>
<keyword evidence="4" id="KW-0663">Pyridoxal phosphate</keyword>
<protein>
    <recommendedName>
        <fullName evidence="5">Aminotransferase class I/classII large domain-containing protein</fullName>
    </recommendedName>
</protein>
<evidence type="ECO:0000256" key="3">
    <source>
        <dbReference type="ARBA" id="ARBA00022679"/>
    </source>
</evidence>